<comment type="caution">
    <text evidence="1">The sequence shown here is derived from an EMBL/GenBank/DDBJ whole genome shotgun (WGS) entry which is preliminary data.</text>
</comment>
<dbReference type="InterPro" id="IPR046644">
    <property type="entry name" value="DUF6756"/>
</dbReference>
<gene>
    <name evidence="1" type="ORF">METHB2_850007</name>
</gene>
<organism evidence="1 2">
    <name type="scientific">Candidatus Methylobacter favarea</name>
    <dbReference type="NCBI Taxonomy" id="2707345"/>
    <lineage>
        <taxon>Bacteria</taxon>
        <taxon>Pseudomonadati</taxon>
        <taxon>Pseudomonadota</taxon>
        <taxon>Gammaproteobacteria</taxon>
        <taxon>Methylococcales</taxon>
        <taxon>Methylococcaceae</taxon>
        <taxon>Methylobacter</taxon>
    </lineage>
</organism>
<protein>
    <submittedName>
        <fullName evidence="1">Uncharacterized protein</fullName>
    </submittedName>
</protein>
<dbReference type="EMBL" id="CADCXN010000119">
    <property type="protein sequence ID" value="CAA9892853.1"/>
    <property type="molecule type" value="Genomic_DNA"/>
</dbReference>
<dbReference type="RefSeq" id="WP_174627570.1">
    <property type="nucleotide sequence ID" value="NZ_CADCXN010000119.1"/>
</dbReference>
<name>A0A8S0XJ21_9GAMM</name>
<accession>A0A8S0XJ21</accession>
<sequence>MRLVEPHRFRAILAGIFAERTNYSNDAILRLWWREGLKEPVAYTVPPDPIAFIRRLLRQDESVWLVAEDEGDKTIGNFWLYEGTVSAVLQECPAFEYYIVEKKMERLICENPHGLASTIGSAQTLNARFQEDQYYTEIL</sequence>
<keyword evidence="2" id="KW-1185">Reference proteome</keyword>
<reference evidence="1 2" key="1">
    <citation type="submission" date="2020-02" db="EMBL/GenBank/DDBJ databases">
        <authorList>
            <person name="Hogendoorn C."/>
        </authorList>
    </citation>
    <scope>NUCLEOTIDE SEQUENCE [LARGE SCALE GENOMIC DNA]</scope>
    <source>
        <strain evidence="1">METHB21</strain>
    </source>
</reference>
<evidence type="ECO:0000313" key="1">
    <source>
        <dbReference type="EMBL" id="CAA9892853.1"/>
    </source>
</evidence>
<evidence type="ECO:0000313" key="2">
    <source>
        <dbReference type="Proteomes" id="UP000494216"/>
    </source>
</evidence>
<dbReference type="AlphaFoldDB" id="A0A8S0XJ21"/>
<dbReference type="Proteomes" id="UP000494216">
    <property type="component" value="Unassembled WGS sequence"/>
</dbReference>
<proteinExistence type="predicted"/>
<dbReference type="Pfam" id="PF20541">
    <property type="entry name" value="DUF6756"/>
    <property type="match status" value="1"/>
</dbReference>